<evidence type="ECO:0000313" key="1">
    <source>
        <dbReference type="EMBL" id="QEA05969.1"/>
    </source>
</evidence>
<dbReference type="EMBL" id="MN079118">
    <property type="protein sequence ID" value="QEA05969.1"/>
    <property type="molecule type" value="Genomic_DNA"/>
</dbReference>
<sequence length="63" mass="7071">MEAGASGIVIGRNNLPLVHEGEALFHVARFDSVHRVARYVQAFNRELEEDQDWQGSDPEPPIV</sequence>
<reference evidence="1" key="1">
    <citation type="submission" date="2019-06" db="EMBL/GenBank/DDBJ databases">
        <authorList>
            <person name="Murdoch R.W."/>
            <person name="Fathepure B."/>
        </authorList>
    </citation>
    <scope>NUCLEOTIDE SEQUENCE</scope>
</reference>
<name>A0A5B8R9V0_9ZZZZ</name>
<protein>
    <submittedName>
        <fullName evidence="1">Uncharacterized protein</fullName>
    </submittedName>
</protein>
<gene>
    <name evidence="1" type="ORF">KBTEX_02298</name>
</gene>
<organism evidence="1">
    <name type="scientific">uncultured organism</name>
    <dbReference type="NCBI Taxonomy" id="155900"/>
    <lineage>
        <taxon>unclassified sequences</taxon>
        <taxon>environmental samples</taxon>
    </lineage>
</organism>
<proteinExistence type="predicted"/>
<dbReference type="AlphaFoldDB" id="A0A5B8R9V0"/>
<accession>A0A5B8R9V0</accession>